<dbReference type="SUPFAM" id="SSF55073">
    <property type="entry name" value="Nucleotide cyclase"/>
    <property type="match status" value="1"/>
</dbReference>
<dbReference type="EMBL" id="JBHSIU010000019">
    <property type="protein sequence ID" value="MFC4999974.1"/>
    <property type="molecule type" value="Genomic_DNA"/>
</dbReference>
<feature type="region of interest" description="Disordered" evidence="1">
    <location>
        <begin position="1"/>
        <end position="35"/>
    </location>
</feature>
<dbReference type="RefSeq" id="WP_380116531.1">
    <property type="nucleotide sequence ID" value="NZ_JBHSIU010000019.1"/>
</dbReference>
<protein>
    <recommendedName>
        <fullName evidence="5">GGDEF domain-containing protein</fullName>
    </recommendedName>
</protein>
<accession>A0ABV9VV09</accession>
<dbReference type="InterPro" id="IPR043128">
    <property type="entry name" value="Rev_trsase/Diguanyl_cyclase"/>
</dbReference>
<sequence length="123" mass="12965">MRLPPRAVGARRLPPPESLDFGPPRPIGLDVAPDPGRTARRRRWAGFALVTAVLVAGPGVTAGGAVTVEQMEQRYAGRLTDRYASVGVALNDTGADVDDIVRAADAAMYRAKTAGKGRSVLSR</sequence>
<name>A0ABV9VV09_9ACTN</name>
<evidence type="ECO:0000313" key="4">
    <source>
        <dbReference type="Proteomes" id="UP001595912"/>
    </source>
</evidence>
<evidence type="ECO:0000256" key="1">
    <source>
        <dbReference type="SAM" id="MobiDB-lite"/>
    </source>
</evidence>
<organism evidence="3 4">
    <name type="scientific">Dactylosporangium cerinum</name>
    <dbReference type="NCBI Taxonomy" id="1434730"/>
    <lineage>
        <taxon>Bacteria</taxon>
        <taxon>Bacillati</taxon>
        <taxon>Actinomycetota</taxon>
        <taxon>Actinomycetes</taxon>
        <taxon>Micromonosporales</taxon>
        <taxon>Micromonosporaceae</taxon>
        <taxon>Dactylosporangium</taxon>
    </lineage>
</organism>
<proteinExistence type="predicted"/>
<dbReference type="Gene3D" id="3.30.70.270">
    <property type="match status" value="1"/>
</dbReference>
<evidence type="ECO:0000256" key="2">
    <source>
        <dbReference type="SAM" id="Phobius"/>
    </source>
</evidence>
<keyword evidence="4" id="KW-1185">Reference proteome</keyword>
<dbReference type="Proteomes" id="UP001595912">
    <property type="component" value="Unassembled WGS sequence"/>
</dbReference>
<comment type="caution">
    <text evidence="3">The sequence shown here is derived from an EMBL/GenBank/DDBJ whole genome shotgun (WGS) entry which is preliminary data.</text>
</comment>
<keyword evidence="2" id="KW-1133">Transmembrane helix</keyword>
<feature type="transmembrane region" description="Helical" evidence="2">
    <location>
        <begin position="44"/>
        <end position="68"/>
    </location>
</feature>
<evidence type="ECO:0008006" key="5">
    <source>
        <dbReference type="Google" id="ProtNLM"/>
    </source>
</evidence>
<dbReference type="InterPro" id="IPR029787">
    <property type="entry name" value="Nucleotide_cyclase"/>
</dbReference>
<evidence type="ECO:0000313" key="3">
    <source>
        <dbReference type="EMBL" id="MFC4999974.1"/>
    </source>
</evidence>
<reference evidence="4" key="1">
    <citation type="journal article" date="2019" name="Int. J. Syst. Evol. Microbiol.">
        <title>The Global Catalogue of Microorganisms (GCM) 10K type strain sequencing project: providing services to taxonomists for standard genome sequencing and annotation.</title>
        <authorList>
            <consortium name="The Broad Institute Genomics Platform"/>
            <consortium name="The Broad Institute Genome Sequencing Center for Infectious Disease"/>
            <person name="Wu L."/>
            <person name="Ma J."/>
        </authorList>
    </citation>
    <scope>NUCLEOTIDE SEQUENCE [LARGE SCALE GENOMIC DNA]</scope>
    <source>
        <strain evidence="4">CGMCC 4.7152</strain>
    </source>
</reference>
<keyword evidence="2" id="KW-0472">Membrane</keyword>
<keyword evidence="2" id="KW-0812">Transmembrane</keyword>
<gene>
    <name evidence="3" type="ORF">ACFPIJ_19295</name>
</gene>